<proteinExistence type="predicted"/>
<name>A0A3M6TL49_POCDA</name>
<comment type="caution">
    <text evidence="3">The sequence shown here is derived from an EMBL/GenBank/DDBJ whole genome shotgun (WGS) entry which is preliminary data.</text>
</comment>
<evidence type="ECO:0000256" key="1">
    <source>
        <dbReference type="SAM" id="Coils"/>
    </source>
</evidence>
<evidence type="ECO:0000256" key="2">
    <source>
        <dbReference type="SAM" id="MobiDB-lite"/>
    </source>
</evidence>
<sequence length="265" mass="29923">MDEFETISLDTEECKICGQQTGEELISCILRKKLPSSGENIIESSKAEEATFAHRICLERWDTIMKNTFYPQPKKTWKDKLKGFISAGEASVEFWTPVSDTSNDRNRTIPTTTTRSFSTASDYSVFSQSKEAYRVAEVRSKQGQWRSSKVRICSIDSEEEQQRSASPVASEQSKFIWHTKSTLLQCDLNELKDVLEDLKRKINGVSSELVTQLQEKDSLVQQKHTMETTVGQLISLQSNVKTASSQNVSKSMNPTHNQCGTLSCK</sequence>
<evidence type="ECO:0000313" key="4">
    <source>
        <dbReference type="Proteomes" id="UP000275408"/>
    </source>
</evidence>
<gene>
    <name evidence="3" type="ORF">pdam_00001232</name>
</gene>
<dbReference type="OMA" id="LERWDTI"/>
<evidence type="ECO:0000313" key="3">
    <source>
        <dbReference type="EMBL" id="RMX42125.1"/>
    </source>
</evidence>
<dbReference type="AlphaFoldDB" id="A0A3M6TL49"/>
<dbReference type="PANTHER" id="PTHR15961">
    <property type="entry name" value="PROTEIN EURL HOMOLOG"/>
    <property type="match status" value="1"/>
</dbReference>
<protein>
    <submittedName>
        <fullName evidence="3">Uncharacterized protein</fullName>
    </submittedName>
</protein>
<reference evidence="3 4" key="1">
    <citation type="journal article" date="2018" name="Sci. Rep.">
        <title>Comparative analysis of the Pocillopora damicornis genome highlights role of immune system in coral evolution.</title>
        <authorList>
            <person name="Cunning R."/>
            <person name="Bay R.A."/>
            <person name="Gillette P."/>
            <person name="Baker A.C."/>
            <person name="Traylor-Knowles N."/>
        </authorList>
    </citation>
    <scope>NUCLEOTIDE SEQUENCE [LARGE SCALE GENOMIC DNA]</scope>
    <source>
        <strain evidence="3">RSMAS</strain>
        <tissue evidence="3">Whole animal</tissue>
    </source>
</reference>
<accession>A0A3M6TL49</accession>
<dbReference type="Pfam" id="PF06937">
    <property type="entry name" value="EURL"/>
    <property type="match status" value="1"/>
</dbReference>
<keyword evidence="4" id="KW-1185">Reference proteome</keyword>
<dbReference type="InterPro" id="IPR009704">
    <property type="entry name" value="EURL_prot"/>
</dbReference>
<feature type="region of interest" description="Disordered" evidence="2">
    <location>
        <begin position="245"/>
        <end position="265"/>
    </location>
</feature>
<dbReference type="EMBL" id="RCHS01003423">
    <property type="protein sequence ID" value="RMX42125.1"/>
    <property type="molecule type" value="Genomic_DNA"/>
</dbReference>
<organism evidence="3 4">
    <name type="scientific">Pocillopora damicornis</name>
    <name type="common">Cauliflower coral</name>
    <name type="synonym">Millepora damicornis</name>
    <dbReference type="NCBI Taxonomy" id="46731"/>
    <lineage>
        <taxon>Eukaryota</taxon>
        <taxon>Metazoa</taxon>
        <taxon>Cnidaria</taxon>
        <taxon>Anthozoa</taxon>
        <taxon>Hexacorallia</taxon>
        <taxon>Scleractinia</taxon>
        <taxon>Astrocoeniina</taxon>
        <taxon>Pocilloporidae</taxon>
        <taxon>Pocillopora</taxon>
    </lineage>
</organism>
<keyword evidence="1" id="KW-0175">Coiled coil</keyword>
<dbReference type="OrthoDB" id="5957108at2759"/>
<dbReference type="PANTHER" id="PTHR15961:SF3">
    <property type="entry name" value="PROTEIN EURL HOMOLOG"/>
    <property type="match status" value="1"/>
</dbReference>
<dbReference type="Proteomes" id="UP000275408">
    <property type="component" value="Unassembled WGS sequence"/>
</dbReference>
<feature type="coiled-coil region" evidence="1">
    <location>
        <begin position="181"/>
        <end position="215"/>
    </location>
</feature>